<dbReference type="EMBL" id="BGZK01000397">
    <property type="protein sequence ID" value="GBP41346.1"/>
    <property type="molecule type" value="Genomic_DNA"/>
</dbReference>
<evidence type="ECO:0000256" key="4">
    <source>
        <dbReference type="PROSITE-ProRule" id="PRU00125"/>
    </source>
</evidence>
<feature type="region of interest" description="Disordered" evidence="5">
    <location>
        <begin position="590"/>
        <end position="617"/>
    </location>
</feature>
<feature type="region of interest" description="Disordered" evidence="5">
    <location>
        <begin position="864"/>
        <end position="899"/>
    </location>
</feature>
<reference evidence="8 9" key="1">
    <citation type="journal article" date="2019" name="Commun. Biol.">
        <title>The bagworm genome reveals a unique fibroin gene that provides high tensile strength.</title>
        <authorList>
            <person name="Kono N."/>
            <person name="Nakamura H."/>
            <person name="Ohtoshi R."/>
            <person name="Tomita M."/>
            <person name="Numata K."/>
            <person name="Arakawa K."/>
        </authorList>
    </citation>
    <scope>NUCLEOTIDE SEQUENCE [LARGE SCALE GENOMIC DNA]</scope>
</reference>
<evidence type="ECO:0000259" key="7">
    <source>
        <dbReference type="PROSITE" id="PS50023"/>
    </source>
</evidence>
<proteinExistence type="predicted"/>
<dbReference type="SUPFAM" id="SSF57716">
    <property type="entry name" value="Glucocorticoid receptor-like (DNA-binding domain)"/>
    <property type="match status" value="3"/>
</dbReference>
<dbReference type="GO" id="GO:0031941">
    <property type="term" value="C:filamentous actin"/>
    <property type="evidence" value="ECO:0007669"/>
    <property type="project" value="TreeGrafter"/>
</dbReference>
<organism evidence="8 9">
    <name type="scientific">Eumeta variegata</name>
    <name type="common">Bagworm moth</name>
    <name type="synonym">Eumeta japonica</name>
    <dbReference type="NCBI Taxonomy" id="151549"/>
    <lineage>
        <taxon>Eukaryota</taxon>
        <taxon>Metazoa</taxon>
        <taxon>Ecdysozoa</taxon>
        <taxon>Arthropoda</taxon>
        <taxon>Hexapoda</taxon>
        <taxon>Insecta</taxon>
        <taxon>Pterygota</taxon>
        <taxon>Neoptera</taxon>
        <taxon>Endopterygota</taxon>
        <taxon>Lepidoptera</taxon>
        <taxon>Glossata</taxon>
        <taxon>Ditrysia</taxon>
        <taxon>Tineoidea</taxon>
        <taxon>Psychidae</taxon>
        <taxon>Oiketicinae</taxon>
        <taxon>Eumeta</taxon>
    </lineage>
</organism>
<feature type="region of interest" description="Disordered" evidence="5">
    <location>
        <begin position="1715"/>
        <end position="1736"/>
    </location>
</feature>
<evidence type="ECO:0000256" key="6">
    <source>
        <dbReference type="SAM" id="Phobius"/>
    </source>
</evidence>
<feature type="compositionally biased region" description="Polar residues" evidence="5">
    <location>
        <begin position="868"/>
        <end position="899"/>
    </location>
</feature>
<feature type="compositionally biased region" description="Basic and acidic residues" evidence="5">
    <location>
        <begin position="1972"/>
        <end position="1983"/>
    </location>
</feature>
<dbReference type="PROSITE" id="PS50023">
    <property type="entry name" value="LIM_DOMAIN_2"/>
    <property type="match status" value="1"/>
</dbReference>
<feature type="compositionally biased region" description="Pro residues" evidence="5">
    <location>
        <begin position="1815"/>
        <end position="1836"/>
    </location>
</feature>
<keyword evidence="1 4" id="KW-0479">Metal-binding</keyword>
<keyword evidence="2 4" id="KW-0862">Zinc</keyword>
<accession>A0A4C1VQE5</accession>
<dbReference type="InterPro" id="IPR001781">
    <property type="entry name" value="Znf_LIM"/>
</dbReference>
<feature type="region of interest" description="Disordered" evidence="5">
    <location>
        <begin position="237"/>
        <end position="295"/>
    </location>
</feature>
<dbReference type="STRING" id="151549.A0A4C1VQE5"/>
<evidence type="ECO:0000256" key="3">
    <source>
        <dbReference type="ARBA" id="ARBA00023038"/>
    </source>
</evidence>
<dbReference type="SMART" id="SM00132">
    <property type="entry name" value="LIM"/>
    <property type="match status" value="3"/>
</dbReference>
<feature type="region of interest" description="Disordered" evidence="5">
    <location>
        <begin position="1860"/>
        <end position="1887"/>
    </location>
</feature>
<keyword evidence="6" id="KW-1133">Transmembrane helix</keyword>
<dbReference type="Gene3D" id="2.10.110.10">
    <property type="entry name" value="Cysteine Rich Protein"/>
    <property type="match status" value="3"/>
</dbReference>
<feature type="compositionally biased region" description="Pro residues" evidence="5">
    <location>
        <begin position="24"/>
        <end position="33"/>
    </location>
</feature>
<protein>
    <submittedName>
        <fullName evidence="8">PDZ and LIM domain protein Zasp</fullName>
    </submittedName>
</protein>
<dbReference type="CDD" id="cd08368">
    <property type="entry name" value="LIM"/>
    <property type="match status" value="1"/>
</dbReference>
<feature type="compositionally biased region" description="Pro residues" evidence="5">
    <location>
        <begin position="1715"/>
        <end position="1730"/>
    </location>
</feature>
<keyword evidence="6" id="KW-0812">Transmembrane</keyword>
<dbReference type="GO" id="GO:0051371">
    <property type="term" value="F:muscle alpha-actinin binding"/>
    <property type="evidence" value="ECO:0007669"/>
    <property type="project" value="TreeGrafter"/>
</dbReference>
<dbReference type="Pfam" id="PF00412">
    <property type="entry name" value="LIM"/>
    <property type="match status" value="2"/>
</dbReference>
<feature type="region of interest" description="Disordered" evidence="5">
    <location>
        <begin position="1766"/>
        <end position="1790"/>
    </location>
</feature>
<dbReference type="InterPro" id="IPR050604">
    <property type="entry name" value="PDZ-LIM_domain"/>
</dbReference>
<keyword evidence="3 4" id="KW-0440">LIM domain</keyword>
<dbReference type="PROSITE" id="PS00478">
    <property type="entry name" value="LIM_DOMAIN_1"/>
    <property type="match status" value="1"/>
</dbReference>
<feature type="compositionally biased region" description="Polar residues" evidence="5">
    <location>
        <begin position="260"/>
        <end position="282"/>
    </location>
</feature>
<keyword evidence="6" id="KW-0472">Membrane</keyword>
<dbReference type="OrthoDB" id="5911912at2759"/>
<dbReference type="GO" id="GO:0005912">
    <property type="term" value="C:adherens junction"/>
    <property type="evidence" value="ECO:0007669"/>
    <property type="project" value="TreeGrafter"/>
</dbReference>
<dbReference type="GO" id="GO:0046872">
    <property type="term" value="F:metal ion binding"/>
    <property type="evidence" value="ECO:0007669"/>
    <property type="project" value="UniProtKB-KW"/>
</dbReference>
<dbReference type="GO" id="GO:0030018">
    <property type="term" value="C:Z disc"/>
    <property type="evidence" value="ECO:0007669"/>
    <property type="project" value="TreeGrafter"/>
</dbReference>
<dbReference type="FunFam" id="2.10.110.10:FF:000069">
    <property type="entry name" value="Uncharacterized protein, isoform Z"/>
    <property type="match status" value="1"/>
</dbReference>
<feature type="region of interest" description="Disordered" evidence="5">
    <location>
        <begin position="1"/>
        <end position="41"/>
    </location>
</feature>
<dbReference type="PANTHER" id="PTHR24214">
    <property type="entry name" value="PDZ AND LIM DOMAIN PROTEIN ZASP"/>
    <property type="match status" value="1"/>
</dbReference>
<evidence type="ECO:0000313" key="9">
    <source>
        <dbReference type="Proteomes" id="UP000299102"/>
    </source>
</evidence>
<evidence type="ECO:0000256" key="1">
    <source>
        <dbReference type="ARBA" id="ARBA00022723"/>
    </source>
</evidence>
<dbReference type="CDD" id="cd09455">
    <property type="entry name" value="LIM1_Enigma_like_1"/>
    <property type="match status" value="1"/>
</dbReference>
<evidence type="ECO:0000313" key="8">
    <source>
        <dbReference type="EMBL" id="GBP41346.1"/>
    </source>
</evidence>
<feature type="compositionally biased region" description="Basic and acidic residues" evidence="5">
    <location>
        <begin position="601"/>
        <end position="612"/>
    </location>
</feature>
<dbReference type="GO" id="GO:0001725">
    <property type="term" value="C:stress fiber"/>
    <property type="evidence" value="ECO:0007669"/>
    <property type="project" value="TreeGrafter"/>
</dbReference>
<feature type="compositionally biased region" description="Polar residues" evidence="5">
    <location>
        <begin position="1932"/>
        <end position="1969"/>
    </location>
</feature>
<dbReference type="GO" id="GO:0061061">
    <property type="term" value="P:muscle structure development"/>
    <property type="evidence" value="ECO:0007669"/>
    <property type="project" value="TreeGrafter"/>
</dbReference>
<feature type="compositionally biased region" description="Basic and acidic residues" evidence="5">
    <location>
        <begin position="1766"/>
        <end position="1780"/>
    </location>
</feature>
<feature type="region of interest" description="Disordered" evidence="5">
    <location>
        <begin position="1814"/>
        <end position="1837"/>
    </location>
</feature>
<dbReference type="GO" id="GO:0030036">
    <property type="term" value="P:actin cytoskeleton organization"/>
    <property type="evidence" value="ECO:0007669"/>
    <property type="project" value="TreeGrafter"/>
</dbReference>
<feature type="domain" description="LIM zinc-binding" evidence="7">
    <location>
        <begin position="1503"/>
        <end position="1562"/>
    </location>
</feature>
<dbReference type="PANTHER" id="PTHR24214:SF38">
    <property type="entry name" value="PDZ AND LIM DOMAIN PROTEIN ZASP-RELATED"/>
    <property type="match status" value="1"/>
</dbReference>
<dbReference type="GO" id="GO:0003779">
    <property type="term" value="F:actin binding"/>
    <property type="evidence" value="ECO:0007669"/>
    <property type="project" value="TreeGrafter"/>
</dbReference>
<comment type="caution">
    <text evidence="8">The sequence shown here is derived from an EMBL/GenBank/DDBJ whole genome shotgun (WGS) entry which is preliminary data.</text>
</comment>
<name>A0A4C1VQE5_EUMVA</name>
<dbReference type="Proteomes" id="UP000299102">
    <property type="component" value="Unassembled WGS sequence"/>
</dbReference>
<sequence length="2035" mass="225942">MLTAKSVKSVVWPPPNPSEDEPPTNTPEPPPKSPSCAKYRTEPAPLMVAPWMANTSIYKHENKMDQFLSSQQNVLSSQQTAEYSSNSKYSSEKSSAVAKSTSKNAKSQQIEISSCTVQETRSEQMSSASESVTIYQSQNIPPVQKSIDFPLEQKVISDQTCKKESVIAKEASEMITVKQQNHCSKFLEEQKKLNIENKHLALNEINACFENNAKQSVNYLLPSDPVNAVSHKSVGSMVDGLTTAPDRPYSPLPSPVQPESLPQSTSLNYSEIQSSHQTNVQTERTDTSPLFKEQPKRTITPIPPIKEYNPPNKKEEPIPMPPETTPYIPPDFEIVVEPKDLRDCTKSPMVEALTTTPERPFTPIITHSIERGSLREALTIAPDRPYSPLPLNIIKASSLDKTTLQTPRSSEIIRPIATQTSTLITENISSEMATMQNTCTLKSSSNASAFKPVAKSILPYQKSEEISEFSSFPPVSNELKSTFAKTSNMNQEMMLKESKSTYSSSNTQHKVQHTFTDNAYETMQSSAAVKSTQNYFEELDHKETLSSIAVRSKSGLHKPDDIPPYQKHIEKLPSQRGITPEICNAPAVLQRPVTPTTDPPIRPRDKSQERRQTPQPAFTPTIQVPKLQPRPVQAQLPMQFHKDTPITMTFQPVTDETFLRASPARSRPTTPSLINKPAPIVPYYQMNLVAVEHLAPDTHLYDPSSPEVSRSPTPKPRSKSPAPGPPPNPLKAHAPRIKESTPQRQSAHNLLTQATSNLRKEHEVAQYNLQQDGDKINSTENKIWQQNQPTVVNEQHHSNIELQKESYSKGDLRVKEDSLLNKNYAQRETQSQNVAEYGNTVVHSTRKTFEEFERTQSAKVIEIRKGGSSMNNSSLHIESNFNNPSSNPKQTNTPSIVTVSSPQLSSSVNLTKENAATASKNLVTCSPVPTSGANQNPVCDPTPSTGSGVGGVGGAARGKTFGVSSAPKRGRGILNKAALPGSRVPLCASCNGNIRTEYKSPAEERLIRKMAKMALNGYEIGIQRKTKPADHIQFMADKIQDTVVTNHPLNCDGLTSTESSRENTLKRSAKPLDRGYKVNDNIQNIGDRIKETIVSNHPISNFGNGNAPVPPPIPSSPLPVYNFRNTSNNSINTMNNSSRRMVDDHSSFSKGSPRISPNNSLSDMSDDNIPIPPPIPTTPIPTSNAHGAPIKILDDITDSVIPVANKQESRPQFGFGKENYGNGNLNRYNEECKRNEKKFDDNNKNGSTKNYIFEKPTGLNDHDDGTKLDVYKPEYNNFSNTLKKKNMFEKLGALNGGTTTNESTKKIMEKNVVNNFNNHSARNNTDKYNTISTTRDEIVKGDISKSNLPSNLYDNTIYHFKQMSNGSDGMDTKDTAKNGHDTIKSEMIQEERQNTKEDTEEVVVRRREKKLNRNDGRRDSHIVARPLSTMTSTDVADGIYPVCHKCDKAITRGPFITALGRIWCPEHFICVNASCRRQLQDIGFVEENGQLYCEYCFEQYIAPACDKCHAKIKGDCLNAIGKHFHPECFACVYCGKLFGNNPFFLEDGLPYCEAVSESSGSSLGTPSLHFPLHHTTSPPANFPFAYPFPSISPHTIIRHYADWNELFTTKCFACGFPVEAGDRWVEALNNNYHSQCFNCTVRMGSPTKHLAHTTHTLSSLTTRCARKISKDRVSSPREADLSARFTPASPLLIYNTDTVYSTTTFRPVSPCVSPLPPAAAPSPAPPPAPSPQRTRKLETPLHFDGGLFSDIRNPDGKLLSRVTVDRVHSSTRRDVTEAPRARSALGPDGARDYVDDIVATETVTNEDVIKVKFTPVPPQLDGPEPLAPPPPPPPASVPYIRDDFQDLHSYKLVSAVCKETSSFRESTARETSETLDVPKPPSRPRTPLVNLQISEQMTKIDSYLQNTLAEFTKGREERPTSSPETGERRSTNRSTYDSETSTEYQRVTESSKNSYQQEQTNSYLSSSLDHGTPSRKESVDTRKHVPTCDAQSKPGVLRAIYDMPIHYHAAILCFILIVYNLVYQYIKENCHGKNK</sequence>
<evidence type="ECO:0000256" key="5">
    <source>
        <dbReference type="SAM" id="MobiDB-lite"/>
    </source>
</evidence>
<gene>
    <name evidence="8" type="primary">Zasp52</name>
    <name evidence="8" type="ORF">EVAR_25185_1</name>
</gene>
<feature type="transmembrane region" description="Helical" evidence="6">
    <location>
        <begin position="2005"/>
        <end position="2026"/>
    </location>
</feature>
<feature type="compositionally biased region" description="Basic and acidic residues" evidence="5">
    <location>
        <begin position="1912"/>
        <end position="1930"/>
    </location>
</feature>
<keyword evidence="9" id="KW-1185">Reference proteome</keyword>
<feature type="region of interest" description="Disordered" evidence="5">
    <location>
        <begin position="1132"/>
        <end position="1162"/>
    </location>
</feature>
<feature type="region of interest" description="Disordered" evidence="5">
    <location>
        <begin position="1910"/>
        <end position="1987"/>
    </location>
</feature>
<feature type="region of interest" description="Disordered" evidence="5">
    <location>
        <begin position="699"/>
        <end position="747"/>
    </location>
</feature>
<feature type="region of interest" description="Disordered" evidence="5">
    <location>
        <begin position="1237"/>
        <end position="1258"/>
    </location>
</feature>
<evidence type="ECO:0000256" key="2">
    <source>
        <dbReference type="ARBA" id="ARBA00022833"/>
    </source>
</evidence>